<sequence length="173" mass="19208">MRFPWLLMLALALGTVACAPTHLSIHVNSPQGTNQGRPLHMVVRAVDSQRYMTEFYADVAERVVHPDDSVVQTLVIYPGEKTQTRVKIPEESPLAISFLFTTPDGAWQVLLDSPIPGRVDIELEESRIRTDAPSKRKKPKGEPKKEEPPKFEPPKVEPPKVEGPKVEAPSAGK</sequence>
<evidence type="ECO:0000259" key="3">
    <source>
        <dbReference type="Pfam" id="PF22361"/>
    </source>
</evidence>
<reference evidence="5 6" key="1">
    <citation type="submission" date="2016-10" db="EMBL/GenBank/DDBJ databases">
        <authorList>
            <person name="Varghese N."/>
            <person name="Submissions S."/>
        </authorList>
    </citation>
    <scope>NUCLEOTIDE SEQUENCE [LARGE SCALE GENOMIC DNA]</scope>
    <source>
        <strain evidence="5 6">DSM 16525</strain>
    </source>
</reference>
<reference evidence="4 7" key="2">
    <citation type="submission" date="2019-07" db="EMBL/GenBank/DDBJ databases">
        <title>Whole genome shotgun sequence of Myxococcus fulvus NBRC 100333.</title>
        <authorList>
            <person name="Hosoyama A."/>
            <person name="Uohara A."/>
            <person name="Ohji S."/>
            <person name="Ichikawa N."/>
        </authorList>
    </citation>
    <scope>NUCLEOTIDE SEQUENCE [LARGE SCALE GENOMIC DNA]</scope>
    <source>
        <strain evidence="4 7">NBRC 100333</strain>
    </source>
</reference>
<dbReference type="AlphaFoldDB" id="A0A511T6C1"/>
<dbReference type="EMBL" id="BJXR01000035">
    <property type="protein sequence ID" value="GEN09715.1"/>
    <property type="molecule type" value="Genomic_DNA"/>
</dbReference>
<dbReference type="PROSITE" id="PS51257">
    <property type="entry name" value="PROKAR_LIPOPROTEIN"/>
    <property type="match status" value="1"/>
</dbReference>
<dbReference type="OrthoDB" id="5518667at2"/>
<proteinExistence type="predicted"/>
<feature type="domain" description="Type VI lipoprotein IgE-like C-terminal" evidence="3">
    <location>
        <begin position="41"/>
        <end position="123"/>
    </location>
</feature>
<evidence type="ECO:0000313" key="6">
    <source>
        <dbReference type="Proteomes" id="UP000183760"/>
    </source>
</evidence>
<comment type="caution">
    <text evidence="4">The sequence shown here is derived from an EMBL/GenBank/DDBJ whole genome shotgun (WGS) entry which is preliminary data.</text>
</comment>
<evidence type="ECO:0000313" key="7">
    <source>
        <dbReference type="Proteomes" id="UP000321514"/>
    </source>
</evidence>
<feature type="signal peptide" evidence="2">
    <location>
        <begin position="1"/>
        <end position="19"/>
    </location>
</feature>
<evidence type="ECO:0000313" key="4">
    <source>
        <dbReference type="EMBL" id="GEN09715.1"/>
    </source>
</evidence>
<evidence type="ECO:0000256" key="1">
    <source>
        <dbReference type="SAM" id="MobiDB-lite"/>
    </source>
</evidence>
<name>A0A511T6C1_MYXFU</name>
<dbReference type="InterPro" id="IPR054378">
    <property type="entry name" value="IgE-like_C"/>
</dbReference>
<feature type="chain" id="PRO_5022755097" description="Type VI lipoprotein IgE-like C-terminal domain-containing protein" evidence="2">
    <location>
        <begin position="20"/>
        <end position="173"/>
    </location>
</feature>
<keyword evidence="6" id="KW-1185">Reference proteome</keyword>
<feature type="region of interest" description="Disordered" evidence="1">
    <location>
        <begin position="122"/>
        <end position="173"/>
    </location>
</feature>
<gene>
    <name evidence="4" type="ORF">MFU01_47520</name>
    <name evidence="5" type="ORF">SAMN05443572_109366</name>
</gene>
<dbReference type="Proteomes" id="UP000183760">
    <property type="component" value="Unassembled WGS sequence"/>
</dbReference>
<evidence type="ECO:0000256" key="2">
    <source>
        <dbReference type="SAM" id="SignalP"/>
    </source>
</evidence>
<dbReference type="RefSeq" id="WP_046712999.1">
    <property type="nucleotide sequence ID" value="NZ_BJXR01000035.1"/>
</dbReference>
<dbReference type="EMBL" id="FOIB01000009">
    <property type="protein sequence ID" value="SEU33765.1"/>
    <property type="molecule type" value="Genomic_DNA"/>
</dbReference>
<organism evidence="4 7">
    <name type="scientific">Myxococcus fulvus</name>
    <dbReference type="NCBI Taxonomy" id="33"/>
    <lineage>
        <taxon>Bacteria</taxon>
        <taxon>Pseudomonadati</taxon>
        <taxon>Myxococcota</taxon>
        <taxon>Myxococcia</taxon>
        <taxon>Myxococcales</taxon>
        <taxon>Cystobacterineae</taxon>
        <taxon>Myxococcaceae</taxon>
        <taxon>Myxococcus</taxon>
    </lineage>
</organism>
<feature type="compositionally biased region" description="Basic and acidic residues" evidence="1">
    <location>
        <begin position="122"/>
        <end position="165"/>
    </location>
</feature>
<dbReference type="STRING" id="1334629.MFUL124B02_17260"/>
<keyword evidence="2" id="KW-0732">Signal</keyword>
<dbReference type="Pfam" id="PF22361">
    <property type="entry name" value="IglE_N"/>
    <property type="match status" value="1"/>
</dbReference>
<evidence type="ECO:0000313" key="5">
    <source>
        <dbReference type="EMBL" id="SEU33765.1"/>
    </source>
</evidence>
<accession>A0A511T6C1</accession>
<protein>
    <recommendedName>
        <fullName evidence="3">Type VI lipoprotein IgE-like C-terminal domain-containing protein</fullName>
    </recommendedName>
</protein>
<dbReference type="Proteomes" id="UP000321514">
    <property type="component" value="Unassembled WGS sequence"/>
</dbReference>